<feature type="domain" description="PiggyBac transposable element-derived protein" evidence="2">
    <location>
        <begin position="120"/>
        <end position="232"/>
    </location>
</feature>
<feature type="compositionally biased region" description="Acidic residues" evidence="1">
    <location>
        <begin position="32"/>
        <end position="41"/>
    </location>
</feature>
<evidence type="ECO:0000313" key="4">
    <source>
        <dbReference type="Proteomes" id="UP001458880"/>
    </source>
</evidence>
<keyword evidence="4" id="KW-1185">Reference proteome</keyword>
<gene>
    <name evidence="3" type="ORF">QE152_g33307</name>
</gene>
<organism evidence="3 4">
    <name type="scientific">Popillia japonica</name>
    <name type="common">Japanese beetle</name>
    <dbReference type="NCBI Taxonomy" id="7064"/>
    <lineage>
        <taxon>Eukaryota</taxon>
        <taxon>Metazoa</taxon>
        <taxon>Ecdysozoa</taxon>
        <taxon>Arthropoda</taxon>
        <taxon>Hexapoda</taxon>
        <taxon>Insecta</taxon>
        <taxon>Pterygota</taxon>
        <taxon>Neoptera</taxon>
        <taxon>Endopterygota</taxon>
        <taxon>Coleoptera</taxon>
        <taxon>Polyphaga</taxon>
        <taxon>Scarabaeiformia</taxon>
        <taxon>Scarabaeidae</taxon>
        <taxon>Rutelinae</taxon>
        <taxon>Popillia</taxon>
    </lineage>
</organism>
<feature type="region of interest" description="Disordered" evidence="1">
    <location>
        <begin position="20"/>
        <end position="41"/>
    </location>
</feature>
<dbReference type="InterPro" id="IPR029526">
    <property type="entry name" value="PGBD"/>
</dbReference>
<proteinExistence type="predicted"/>
<accession>A0AAW1IXI6</accession>
<protein>
    <submittedName>
        <fullName evidence="3">Transposase IS4</fullName>
    </submittedName>
</protein>
<dbReference type="Proteomes" id="UP001458880">
    <property type="component" value="Unassembled WGS sequence"/>
</dbReference>
<dbReference type="InterPro" id="IPR052638">
    <property type="entry name" value="PiggyBac_TE-derived"/>
</dbReference>
<sequence>MDELEKAVVEVSEQKLPASITIFPPDNANGEITDEDSGEEDDVCIENLPGSQLRERAELNFDEPTRLENTEDSSDEEDNFPLSHFVPLKKFKTFNWVLGQDLPQQTESWNKPCTAENNLNPIELFCLFFNNPLIANMCNFSNLYASQHNRMGNLVLIFSGYNILPRKHMYWKNSSDTKNELVRSAISRHRFRYVMQNIHCCNNNNLNADDKFAKMRPFMNALNKTILEFTPMKRLIA</sequence>
<dbReference type="EMBL" id="JASPKY010000502">
    <property type="protein sequence ID" value="KAK9694758.1"/>
    <property type="molecule type" value="Genomic_DNA"/>
</dbReference>
<name>A0AAW1IXI6_POPJA</name>
<dbReference type="PANTHER" id="PTHR47055">
    <property type="entry name" value="DDE_TNP_1_7 DOMAIN-CONTAINING PROTEIN"/>
    <property type="match status" value="1"/>
</dbReference>
<dbReference type="PANTHER" id="PTHR47055:SF3">
    <property type="entry name" value="PHORBOL-ESTER_DAG-TYPE DOMAIN-CONTAINING PROTEIN"/>
    <property type="match status" value="1"/>
</dbReference>
<reference evidence="3 4" key="1">
    <citation type="journal article" date="2024" name="BMC Genomics">
        <title>De novo assembly and annotation of Popillia japonica's genome with initial clues to its potential as an invasive pest.</title>
        <authorList>
            <person name="Cucini C."/>
            <person name="Boschi S."/>
            <person name="Funari R."/>
            <person name="Cardaioli E."/>
            <person name="Iannotti N."/>
            <person name="Marturano G."/>
            <person name="Paoli F."/>
            <person name="Bruttini M."/>
            <person name="Carapelli A."/>
            <person name="Frati F."/>
            <person name="Nardi F."/>
        </authorList>
    </citation>
    <scope>NUCLEOTIDE SEQUENCE [LARGE SCALE GENOMIC DNA]</scope>
    <source>
        <strain evidence="3">DMR45628</strain>
    </source>
</reference>
<dbReference type="AlphaFoldDB" id="A0AAW1IXI6"/>
<evidence type="ECO:0000259" key="2">
    <source>
        <dbReference type="Pfam" id="PF13843"/>
    </source>
</evidence>
<comment type="caution">
    <text evidence="3">The sequence shown here is derived from an EMBL/GenBank/DDBJ whole genome shotgun (WGS) entry which is preliminary data.</text>
</comment>
<dbReference type="Pfam" id="PF13843">
    <property type="entry name" value="DDE_Tnp_1_7"/>
    <property type="match status" value="1"/>
</dbReference>
<evidence type="ECO:0000256" key="1">
    <source>
        <dbReference type="SAM" id="MobiDB-lite"/>
    </source>
</evidence>
<dbReference type="GO" id="GO:0043565">
    <property type="term" value="F:sequence-specific DNA binding"/>
    <property type="evidence" value="ECO:0007669"/>
    <property type="project" value="TreeGrafter"/>
</dbReference>
<evidence type="ECO:0000313" key="3">
    <source>
        <dbReference type="EMBL" id="KAK9694758.1"/>
    </source>
</evidence>